<comment type="function">
    <text evidence="17">Catalyzes the dehydration of the S-form of NAD(P)HX at the expense of ADP, which is converted to AMP. Together with NAD(P)HX epimerase, which catalyzes the epimerization of the S- and R-forms, the enzyme allows the repair of both epimers of NAD(P)HX, a damaged form of NAD(P)H that is a result of enzymatic or heat-dependent hydration.</text>
</comment>
<feature type="binding site" evidence="17">
    <location>
        <position position="350"/>
    </location>
    <ligand>
        <name>(6S)-NADPHX</name>
        <dbReference type="ChEBI" id="CHEBI:64076"/>
    </ligand>
</feature>
<comment type="cofactor">
    <cofactor evidence="17">
        <name>Mg(2+)</name>
        <dbReference type="ChEBI" id="CHEBI:18420"/>
    </cofactor>
</comment>
<dbReference type="SUPFAM" id="SSF64153">
    <property type="entry name" value="YjeF N-terminal domain-like"/>
    <property type="match status" value="1"/>
</dbReference>
<evidence type="ECO:0000256" key="7">
    <source>
        <dbReference type="ARBA" id="ARBA00022840"/>
    </source>
</evidence>
<dbReference type="RefSeq" id="WP_378403077.1">
    <property type="nucleotide sequence ID" value="NZ_JBHTCS010000009.1"/>
</dbReference>
<evidence type="ECO:0000256" key="13">
    <source>
        <dbReference type="ARBA" id="ARBA00023268"/>
    </source>
</evidence>
<evidence type="ECO:0000256" key="16">
    <source>
        <dbReference type="ARBA" id="ARBA00049209"/>
    </source>
</evidence>
<dbReference type="Pfam" id="PF01256">
    <property type="entry name" value="Carb_kinase"/>
    <property type="match status" value="1"/>
</dbReference>
<feature type="binding site" evidence="18">
    <location>
        <begin position="126"/>
        <end position="132"/>
    </location>
    <ligand>
        <name>(6S)-NADPHX</name>
        <dbReference type="ChEBI" id="CHEBI:64076"/>
    </ligand>
</feature>
<gene>
    <name evidence="18" type="primary">nnrE</name>
    <name evidence="17" type="synonym">nnrD</name>
    <name evidence="22" type="ORF">ACFQS9_07605</name>
</gene>
<proteinExistence type="inferred from homology"/>
<dbReference type="HAMAP" id="MF_01966">
    <property type="entry name" value="NADHX_epimerase"/>
    <property type="match status" value="1"/>
</dbReference>
<evidence type="ECO:0000256" key="19">
    <source>
        <dbReference type="PIRNR" id="PIRNR017184"/>
    </source>
</evidence>
<comment type="similarity">
    <text evidence="4 19">In the C-terminal section; belongs to the NnrD/CARKD family.</text>
</comment>
<comment type="caution">
    <text evidence="22">The sequence shown here is derived from an EMBL/GenBank/DDBJ whole genome shotgun (WGS) entry which is preliminary data.</text>
</comment>
<dbReference type="InterPro" id="IPR004443">
    <property type="entry name" value="YjeF_N_dom"/>
</dbReference>
<evidence type="ECO:0000256" key="18">
    <source>
        <dbReference type="HAMAP-Rule" id="MF_01966"/>
    </source>
</evidence>
<evidence type="ECO:0000313" key="23">
    <source>
        <dbReference type="Proteomes" id="UP001596484"/>
    </source>
</evidence>
<evidence type="ECO:0000256" key="6">
    <source>
        <dbReference type="ARBA" id="ARBA00022741"/>
    </source>
</evidence>
<feature type="binding site" evidence="18">
    <location>
        <position position="63"/>
    </location>
    <ligand>
        <name>K(+)</name>
        <dbReference type="ChEBI" id="CHEBI:29103"/>
    </ligand>
</feature>
<keyword evidence="23" id="KW-1185">Reference proteome</keyword>
<feature type="domain" description="YjeF C-terminal" evidence="20">
    <location>
        <begin position="212"/>
        <end position="475"/>
    </location>
</feature>
<dbReference type="PROSITE" id="PS51385">
    <property type="entry name" value="YJEF_N"/>
    <property type="match status" value="1"/>
</dbReference>
<comment type="cofactor">
    <cofactor evidence="18 19">
        <name>K(+)</name>
        <dbReference type="ChEBI" id="CHEBI:29103"/>
    </cofactor>
    <text evidence="18 19">Binds 1 potassium ion per subunit.</text>
</comment>
<dbReference type="EC" id="5.1.99.6" evidence="19"/>
<feature type="binding site" evidence="17">
    <location>
        <position position="247"/>
    </location>
    <ligand>
        <name>(6S)-NADPHX</name>
        <dbReference type="ChEBI" id="CHEBI:64076"/>
    </ligand>
</feature>
<dbReference type="PROSITE" id="PS01050">
    <property type="entry name" value="YJEF_C_2"/>
    <property type="match status" value="1"/>
</dbReference>
<dbReference type="NCBIfam" id="TIGR00196">
    <property type="entry name" value="yjeF_cterm"/>
    <property type="match status" value="1"/>
</dbReference>
<dbReference type="EMBL" id="JBHTCS010000009">
    <property type="protein sequence ID" value="MFC7447754.1"/>
    <property type="molecule type" value="Genomic_DNA"/>
</dbReference>
<dbReference type="Gene3D" id="3.40.1190.20">
    <property type="match status" value="1"/>
</dbReference>
<keyword evidence="5 18" id="KW-0479">Metal-binding</keyword>
<comment type="catalytic activity">
    <reaction evidence="1 18 19">
        <text>(6R)-NADHX = (6S)-NADHX</text>
        <dbReference type="Rhea" id="RHEA:32215"/>
        <dbReference type="ChEBI" id="CHEBI:64074"/>
        <dbReference type="ChEBI" id="CHEBI:64075"/>
        <dbReference type="EC" id="5.1.99.6"/>
    </reaction>
</comment>
<dbReference type="PANTHER" id="PTHR12592:SF0">
    <property type="entry name" value="ATP-DEPENDENT (S)-NAD(P)H-HYDRATE DEHYDRATASE"/>
    <property type="match status" value="1"/>
</dbReference>
<keyword evidence="11 18" id="KW-0413">Isomerase</keyword>
<keyword evidence="13" id="KW-0511">Multifunctional enzyme</keyword>
<dbReference type="HAMAP" id="MF_01965">
    <property type="entry name" value="NADHX_dehydratase"/>
    <property type="match status" value="1"/>
</dbReference>
<dbReference type="Pfam" id="PF03853">
    <property type="entry name" value="YjeF_N"/>
    <property type="match status" value="1"/>
</dbReference>
<feature type="binding site" evidence="18">
    <location>
        <begin position="62"/>
        <end position="66"/>
    </location>
    <ligand>
        <name>(6S)-NADPHX</name>
        <dbReference type="ChEBI" id="CHEBI:64076"/>
    </ligand>
</feature>
<feature type="binding site" evidence="18">
    <location>
        <position position="122"/>
    </location>
    <ligand>
        <name>K(+)</name>
        <dbReference type="ChEBI" id="CHEBI:29103"/>
    </ligand>
</feature>
<evidence type="ECO:0000259" key="21">
    <source>
        <dbReference type="PROSITE" id="PS51385"/>
    </source>
</evidence>
<dbReference type="InterPro" id="IPR017953">
    <property type="entry name" value="Carbohydrate_kinase_pred_CS"/>
</dbReference>
<evidence type="ECO:0000256" key="14">
    <source>
        <dbReference type="ARBA" id="ARBA00025153"/>
    </source>
</evidence>
<feature type="binding site" evidence="17">
    <location>
        <position position="300"/>
    </location>
    <ligand>
        <name>(6S)-NADPHX</name>
        <dbReference type="ChEBI" id="CHEBI:64076"/>
    </ligand>
</feature>
<protein>
    <recommendedName>
        <fullName evidence="19">Bifunctional NAD(P)H-hydrate repair enzyme</fullName>
    </recommendedName>
    <alternativeName>
        <fullName evidence="19">Nicotinamide nucleotide repair protein</fullName>
    </alternativeName>
    <domain>
        <recommendedName>
            <fullName evidence="19">ADP-dependent (S)-NAD(P)H-hydrate dehydratase</fullName>
            <ecNumber evidence="19">4.2.1.136</ecNumber>
        </recommendedName>
        <alternativeName>
            <fullName evidence="19">ADP-dependent NAD(P)HX dehydratase</fullName>
        </alternativeName>
    </domain>
    <domain>
        <recommendedName>
            <fullName evidence="19">NAD(P)H-hydrate epimerase</fullName>
            <ecNumber evidence="19">5.1.99.6</ecNumber>
        </recommendedName>
    </domain>
</protein>
<dbReference type="SUPFAM" id="SSF53613">
    <property type="entry name" value="Ribokinase-like"/>
    <property type="match status" value="1"/>
</dbReference>
<keyword evidence="6 17" id="KW-0547">Nucleotide-binding</keyword>
<dbReference type="PIRSF" id="PIRSF017184">
    <property type="entry name" value="Nnr"/>
    <property type="match status" value="1"/>
</dbReference>
<accession>A0ABW2RW46</accession>
<comment type="similarity">
    <text evidence="3 19">In the N-terminal section; belongs to the NnrE/AIBP family.</text>
</comment>
<evidence type="ECO:0000256" key="1">
    <source>
        <dbReference type="ARBA" id="ARBA00000013"/>
    </source>
</evidence>
<keyword evidence="9 18" id="KW-0630">Potassium</keyword>
<evidence type="ECO:0000256" key="15">
    <source>
        <dbReference type="ARBA" id="ARBA00048238"/>
    </source>
</evidence>
<dbReference type="Gene3D" id="3.40.50.10260">
    <property type="entry name" value="YjeF N-terminal domain"/>
    <property type="match status" value="1"/>
</dbReference>
<evidence type="ECO:0000256" key="3">
    <source>
        <dbReference type="ARBA" id="ARBA00006001"/>
    </source>
</evidence>
<dbReference type="PROSITE" id="PS51383">
    <property type="entry name" value="YJEF_C_3"/>
    <property type="match status" value="1"/>
</dbReference>
<evidence type="ECO:0000256" key="4">
    <source>
        <dbReference type="ARBA" id="ARBA00009524"/>
    </source>
</evidence>
<dbReference type="InterPro" id="IPR000631">
    <property type="entry name" value="CARKD"/>
</dbReference>
<comment type="similarity">
    <text evidence="18">Belongs to the NnrE/AIBP family.</text>
</comment>
<comment type="catalytic activity">
    <reaction evidence="2 18 19">
        <text>(6R)-NADPHX = (6S)-NADPHX</text>
        <dbReference type="Rhea" id="RHEA:32227"/>
        <dbReference type="ChEBI" id="CHEBI:64076"/>
        <dbReference type="ChEBI" id="CHEBI:64077"/>
        <dbReference type="EC" id="5.1.99.6"/>
    </reaction>
</comment>
<dbReference type="InterPro" id="IPR030677">
    <property type="entry name" value="Nnr"/>
</dbReference>
<feature type="binding site" evidence="17">
    <location>
        <position position="414"/>
    </location>
    <ligand>
        <name>(6S)-NADPHX</name>
        <dbReference type="ChEBI" id="CHEBI:64076"/>
    </ligand>
</feature>
<keyword evidence="10 17" id="KW-0520">NAD</keyword>
<keyword evidence="7 17" id="KW-0067">ATP-binding</keyword>
<comment type="function">
    <text evidence="14 19">Bifunctional enzyme that catalyzes the epimerization of the S- and R-forms of NAD(P)HX and the dehydration of the S-form of NAD(P)HX at the expense of ADP, which is converted to AMP. This allows the repair of both epimers of NAD(P)HX, a damaged form of NAD(P)H that is a result of enzymatic or heat-dependent hydration.</text>
</comment>
<evidence type="ECO:0000256" key="9">
    <source>
        <dbReference type="ARBA" id="ARBA00022958"/>
    </source>
</evidence>
<evidence type="ECO:0000313" key="22">
    <source>
        <dbReference type="EMBL" id="MFC7447754.1"/>
    </source>
</evidence>
<dbReference type="InterPro" id="IPR029056">
    <property type="entry name" value="Ribokinase-like"/>
</dbReference>
<evidence type="ECO:0000256" key="2">
    <source>
        <dbReference type="ARBA" id="ARBA00000909"/>
    </source>
</evidence>
<sequence length="483" mass="47763">MRDYFTADQVRAAEAPLLAALPEGALMRRAAHGLSVVAAAELRSRTGGVAGRRVTLLVGSGDNGGDALWAGAMLRRRGVVVRAVLLDPGRVHAAGLAALRSAGGRIDSGVEADLGDPDLVLDGIVGISGRGPLRPPAAALVARVSAPIIAVDLPSGVDPDTGVTAGPAVTASVTVAFGALKPVHALAAAHCGRVELVDIGLGLPQASVQAMGAPEIGARWPMPGPGDDKYSQGVVGVIAGSARYPGAGVLCAGAAVAATSGMVRYAGTAAPQVLSRWPEVVAVDGFGAAGRVQAWVVGPGMGVDAEALAVLRAVLGTDLPVLVDADALTLVAADPRLVMGRAAPTLLTPHAGEFARLTGRDPAADRVAMTRALAAEWGISVLLKGRCTVVADPDGSVLLNEAGGSAAATAGAGDVLSGVVGALMSTGLVPLTAAGMGARAHSLAANLAAGEGSVTAAPISADALLSQVRAAVRVLRAQAVPEM</sequence>
<dbReference type="CDD" id="cd01171">
    <property type="entry name" value="YXKO-related"/>
    <property type="match status" value="1"/>
</dbReference>
<dbReference type="EC" id="4.2.1.136" evidence="19"/>
<comment type="similarity">
    <text evidence="17">Belongs to the NnrD/CARKD family.</text>
</comment>
<evidence type="ECO:0000256" key="17">
    <source>
        <dbReference type="HAMAP-Rule" id="MF_01965"/>
    </source>
</evidence>
<dbReference type="InterPro" id="IPR036652">
    <property type="entry name" value="YjeF_N_dom_sf"/>
</dbReference>
<feature type="binding site" evidence="18">
    <location>
        <position position="155"/>
    </location>
    <ligand>
        <name>K(+)</name>
        <dbReference type="ChEBI" id="CHEBI:29103"/>
    </ligand>
</feature>
<evidence type="ECO:0000256" key="10">
    <source>
        <dbReference type="ARBA" id="ARBA00023027"/>
    </source>
</evidence>
<keyword evidence="12 17" id="KW-0456">Lyase</keyword>
<comment type="catalytic activity">
    <reaction evidence="15 17 19">
        <text>(6S)-NADHX + ADP = AMP + phosphate + NADH + H(+)</text>
        <dbReference type="Rhea" id="RHEA:32223"/>
        <dbReference type="ChEBI" id="CHEBI:15378"/>
        <dbReference type="ChEBI" id="CHEBI:43474"/>
        <dbReference type="ChEBI" id="CHEBI:57945"/>
        <dbReference type="ChEBI" id="CHEBI:64074"/>
        <dbReference type="ChEBI" id="CHEBI:456215"/>
        <dbReference type="ChEBI" id="CHEBI:456216"/>
        <dbReference type="EC" id="4.2.1.136"/>
    </reaction>
</comment>
<feature type="binding site" evidence="17">
    <location>
        <begin position="384"/>
        <end position="388"/>
    </location>
    <ligand>
        <name>AMP</name>
        <dbReference type="ChEBI" id="CHEBI:456215"/>
    </ligand>
</feature>
<comment type="subunit">
    <text evidence="17">Homotetramer.</text>
</comment>
<name>A0ABW2RW46_9NOCA</name>
<evidence type="ECO:0000256" key="5">
    <source>
        <dbReference type="ARBA" id="ARBA00022723"/>
    </source>
</evidence>
<evidence type="ECO:0000259" key="20">
    <source>
        <dbReference type="PROSITE" id="PS51383"/>
    </source>
</evidence>
<comment type="caution">
    <text evidence="18">Lacks conserved residue(s) required for the propagation of feature annotation.</text>
</comment>
<reference evidence="23" key="1">
    <citation type="journal article" date="2019" name="Int. J. Syst. Evol. Microbiol.">
        <title>The Global Catalogue of Microorganisms (GCM) 10K type strain sequencing project: providing services to taxonomists for standard genome sequencing and annotation.</title>
        <authorList>
            <consortium name="The Broad Institute Genomics Platform"/>
            <consortium name="The Broad Institute Genome Sequencing Center for Infectious Disease"/>
            <person name="Wu L."/>
            <person name="Ma J."/>
        </authorList>
    </citation>
    <scope>NUCLEOTIDE SEQUENCE [LARGE SCALE GENOMIC DNA]</scope>
    <source>
        <strain evidence="23">ICMP 19430</strain>
    </source>
</reference>
<keyword evidence="8 17" id="KW-0521">NADP</keyword>
<organism evidence="22 23">
    <name type="scientific">Rhodococcus daqingensis</name>
    <dbReference type="NCBI Taxonomy" id="2479363"/>
    <lineage>
        <taxon>Bacteria</taxon>
        <taxon>Bacillati</taxon>
        <taxon>Actinomycetota</taxon>
        <taxon>Actinomycetes</taxon>
        <taxon>Mycobacteriales</taxon>
        <taxon>Nocardiaceae</taxon>
        <taxon>Rhodococcus</taxon>
    </lineage>
</organism>
<evidence type="ECO:0000256" key="8">
    <source>
        <dbReference type="ARBA" id="ARBA00022857"/>
    </source>
</evidence>
<evidence type="ECO:0000256" key="11">
    <source>
        <dbReference type="ARBA" id="ARBA00023235"/>
    </source>
</evidence>
<comment type="catalytic activity">
    <reaction evidence="16 17 19">
        <text>(6S)-NADPHX + ADP = AMP + phosphate + NADPH + H(+)</text>
        <dbReference type="Rhea" id="RHEA:32235"/>
        <dbReference type="ChEBI" id="CHEBI:15378"/>
        <dbReference type="ChEBI" id="CHEBI:43474"/>
        <dbReference type="ChEBI" id="CHEBI:57783"/>
        <dbReference type="ChEBI" id="CHEBI:64076"/>
        <dbReference type="ChEBI" id="CHEBI:456215"/>
        <dbReference type="ChEBI" id="CHEBI:456216"/>
        <dbReference type="EC" id="4.2.1.136"/>
    </reaction>
</comment>
<feature type="domain" description="YjeF N-terminal" evidence="21">
    <location>
        <begin position="10"/>
        <end position="207"/>
    </location>
</feature>
<comment type="function">
    <text evidence="18">Catalyzes the epimerization of the S- and R-forms of NAD(P)HX, a damaged form of NAD(P)H that is a result of enzymatic or heat-dependent hydration. This is a prerequisite for the S-specific NAD(P)H-hydrate dehydratase to allow the repair of both epimers of NAD(P)HX.</text>
</comment>
<feature type="binding site" evidence="18">
    <location>
        <position position="152"/>
    </location>
    <ligand>
        <name>(6S)-NADPHX</name>
        <dbReference type="ChEBI" id="CHEBI:64076"/>
    </ligand>
</feature>
<evidence type="ECO:0000256" key="12">
    <source>
        <dbReference type="ARBA" id="ARBA00023239"/>
    </source>
</evidence>
<dbReference type="Proteomes" id="UP001596484">
    <property type="component" value="Unassembled WGS sequence"/>
</dbReference>
<feature type="binding site" evidence="17">
    <location>
        <position position="413"/>
    </location>
    <ligand>
        <name>AMP</name>
        <dbReference type="ChEBI" id="CHEBI:456215"/>
    </ligand>
</feature>
<dbReference type="PANTHER" id="PTHR12592">
    <property type="entry name" value="ATP-DEPENDENT (S)-NAD(P)H-HYDRATE DEHYDRATASE FAMILY MEMBER"/>
    <property type="match status" value="1"/>
</dbReference>